<sequence>MPGPSDETQPCTPTRSRVSLSSTSAAFLISDSPIQSTSQLPKLSTVYISPRKKCYVELLAQEPKTEQERQLQAALRESDKYYNLQKETMTGLQAQSVLHEMYTGRVRGQLEYREEKASLKKSGKLNMDGRAKLLSGDEVYDVVKEHTEWKKAEAAAATKKKAGWESYKNAVDDWKAHERVRKEKNEMILQTYQKAVKKWEAERDNAKYEHRRAHWTKPGKPTTTKGDPPLHKTTPKPKQADYIRGKGKERAEADDDDSEDEEDLDGDGDGDNDGEDNNEL</sequence>
<feature type="region of interest" description="Disordered" evidence="1">
    <location>
        <begin position="203"/>
        <end position="280"/>
    </location>
</feature>
<reference evidence="2" key="1">
    <citation type="journal article" date="2019" name="Environ. Microbiol.">
        <title>Fungal ecological strategies reflected in gene transcription - a case study of two litter decomposers.</title>
        <authorList>
            <person name="Barbi F."/>
            <person name="Kohler A."/>
            <person name="Barry K."/>
            <person name="Baskaran P."/>
            <person name="Daum C."/>
            <person name="Fauchery L."/>
            <person name="Ihrmark K."/>
            <person name="Kuo A."/>
            <person name="LaButti K."/>
            <person name="Lipzen A."/>
            <person name="Morin E."/>
            <person name="Grigoriev I.V."/>
            <person name="Henrissat B."/>
            <person name="Lindahl B."/>
            <person name="Martin F."/>
        </authorList>
    </citation>
    <scope>NUCLEOTIDE SEQUENCE</scope>
    <source>
        <strain evidence="2">JB14</strain>
    </source>
</reference>
<organism evidence="2 3">
    <name type="scientific">Gymnopus androsaceus JB14</name>
    <dbReference type="NCBI Taxonomy" id="1447944"/>
    <lineage>
        <taxon>Eukaryota</taxon>
        <taxon>Fungi</taxon>
        <taxon>Dikarya</taxon>
        <taxon>Basidiomycota</taxon>
        <taxon>Agaricomycotina</taxon>
        <taxon>Agaricomycetes</taxon>
        <taxon>Agaricomycetidae</taxon>
        <taxon>Agaricales</taxon>
        <taxon>Marasmiineae</taxon>
        <taxon>Omphalotaceae</taxon>
        <taxon>Gymnopus</taxon>
    </lineage>
</organism>
<name>A0A6A4I5G3_9AGAR</name>
<protein>
    <submittedName>
        <fullName evidence="2">Uncharacterized protein</fullName>
    </submittedName>
</protein>
<feature type="compositionally biased region" description="Basic and acidic residues" evidence="1">
    <location>
        <begin position="238"/>
        <end position="251"/>
    </location>
</feature>
<evidence type="ECO:0000313" key="3">
    <source>
        <dbReference type="Proteomes" id="UP000799118"/>
    </source>
</evidence>
<gene>
    <name evidence="2" type="ORF">BT96DRAFT_812709</name>
</gene>
<dbReference type="AlphaFoldDB" id="A0A6A4I5G3"/>
<evidence type="ECO:0000256" key="1">
    <source>
        <dbReference type="SAM" id="MobiDB-lite"/>
    </source>
</evidence>
<keyword evidence="3" id="KW-1185">Reference proteome</keyword>
<dbReference type="EMBL" id="ML769411">
    <property type="protein sequence ID" value="KAE9405153.1"/>
    <property type="molecule type" value="Genomic_DNA"/>
</dbReference>
<evidence type="ECO:0000313" key="2">
    <source>
        <dbReference type="EMBL" id="KAE9405153.1"/>
    </source>
</evidence>
<feature type="compositionally biased region" description="Low complexity" evidence="1">
    <location>
        <begin position="218"/>
        <end position="227"/>
    </location>
</feature>
<dbReference type="Proteomes" id="UP000799118">
    <property type="component" value="Unassembled WGS sequence"/>
</dbReference>
<feature type="compositionally biased region" description="Acidic residues" evidence="1">
    <location>
        <begin position="252"/>
        <end position="280"/>
    </location>
</feature>
<proteinExistence type="predicted"/>
<accession>A0A6A4I5G3</accession>
<dbReference type="OrthoDB" id="3269232at2759"/>